<dbReference type="Gene3D" id="3.40.50.1820">
    <property type="entry name" value="alpha/beta hydrolase"/>
    <property type="match status" value="1"/>
</dbReference>
<dbReference type="PANTHER" id="PTHR31591:SF7">
    <property type="entry name" value="DUF1749-DOMAIN-CONTAINING PROTEIN"/>
    <property type="match status" value="1"/>
</dbReference>
<dbReference type="SUPFAM" id="SSF53474">
    <property type="entry name" value="alpha/beta-Hydrolases"/>
    <property type="match status" value="1"/>
</dbReference>
<dbReference type="RefSeq" id="XP_033396398.1">
    <property type="nucleotide sequence ID" value="XM_033540724.1"/>
</dbReference>
<dbReference type="InterPro" id="IPR029058">
    <property type="entry name" value="AB_hydrolase_fold"/>
</dbReference>
<dbReference type="OrthoDB" id="10034502at2759"/>
<proteinExistence type="predicted"/>
<dbReference type="EMBL" id="ML995489">
    <property type="protein sequence ID" value="KAF2140685.1"/>
    <property type="molecule type" value="Genomic_DNA"/>
</dbReference>
<evidence type="ECO:0000313" key="1">
    <source>
        <dbReference type="EMBL" id="KAF2140685.1"/>
    </source>
</evidence>
<sequence>MPFTPSAHAGIVHRFTPKLTAFEHGKDNQADNPHTLLWIGGLNDGLLTVSYATALAHTLPPNWSLVQVLLSSANKGWGTSSLKQDARELAQCVKYFQERRPGAKIVLMGHSTGCQDCMEYLVGEGHAERPAVQAVILQSPVSDREALAEEFPPDKLNSSIKLAQEWVKSNRGNDVLPNSATAPLTPVTANRWLSLCSPDKNGDDDYFSSDLEAHQLQATFGRIKEKAQVLFLYGGDDEYVPDYVDRKGLVAKWTSIVRENGGTVDDENGGIVPDAHHNLEGDDDAVVQDLCKRVNGFLKNFGGD</sequence>
<dbReference type="PANTHER" id="PTHR31591">
    <property type="entry name" value="UPF0613 PROTEIN PB24D3.06C"/>
    <property type="match status" value="1"/>
</dbReference>
<dbReference type="InterPro" id="IPR013744">
    <property type="entry name" value="SidJ"/>
</dbReference>
<evidence type="ECO:0000313" key="2">
    <source>
        <dbReference type="Proteomes" id="UP000799438"/>
    </source>
</evidence>
<gene>
    <name evidence="1" type="ORF">K452DRAFT_288778</name>
</gene>
<dbReference type="Proteomes" id="UP000799438">
    <property type="component" value="Unassembled WGS sequence"/>
</dbReference>
<dbReference type="GeneID" id="54298220"/>
<protein>
    <recommendedName>
        <fullName evidence="3">DUF1749-domain-containing protein</fullName>
    </recommendedName>
</protein>
<dbReference type="AlphaFoldDB" id="A0A6A6BBS9"/>
<name>A0A6A6BBS9_9PEZI</name>
<evidence type="ECO:0008006" key="3">
    <source>
        <dbReference type="Google" id="ProtNLM"/>
    </source>
</evidence>
<organism evidence="1 2">
    <name type="scientific">Aplosporella prunicola CBS 121167</name>
    <dbReference type="NCBI Taxonomy" id="1176127"/>
    <lineage>
        <taxon>Eukaryota</taxon>
        <taxon>Fungi</taxon>
        <taxon>Dikarya</taxon>
        <taxon>Ascomycota</taxon>
        <taxon>Pezizomycotina</taxon>
        <taxon>Dothideomycetes</taxon>
        <taxon>Dothideomycetes incertae sedis</taxon>
        <taxon>Botryosphaeriales</taxon>
        <taxon>Aplosporellaceae</taxon>
        <taxon>Aplosporella</taxon>
    </lineage>
</organism>
<dbReference type="Pfam" id="PF08538">
    <property type="entry name" value="DUF1749"/>
    <property type="match status" value="1"/>
</dbReference>
<accession>A0A6A6BBS9</accession>
<keyword evidence="2" id="KW-1185">Reference proteome</keyword>
<reference evidence="1" key="1">
    <citation type="journal article" date="2020" name="Stud. Mycol.">
        <title>101 Dothideomycetes genomes: a test case for predicting lifestyles and emergence of pathogens.</title>
        <authorList>
            <person name="Haridas S."/>
            <person name="Albert R."/>
            <person name="Binder M."/>
            <person name="Bloem J."/>
            <person name="Labutti K."/>
            <person name="Salamov A."/>
            <person name="Andreopoulos B."/>
            <person name="Baker S."/>
            <person name="Barry K."/>
            <person name="Bills G."/>
            <person name="Bluhm B."/>
            <person name="Cannon C."/>
            <person name="Castanera R."/>
            <person name="Culley D."/>
            <person name="Daum C."/>
            <person name="Ezra D."/>
            <person name="Gonzalez J."/>
            <person name="Henrissat B."/>
            <person name="Kuo A."/>
            <person name="Liang C."/>
            <person name="Lipzen A."/>
            <person name="Lutzoni F."/>
            <person name="Magnuson J."/>
            <person name="Mondo S."/>
            <person name="Nolan M."/>
            <person name="Ohm R."/>
            <person name="Pangilinan J."/>
            <person name="Park H.-J."/>
            <person name="Ramirez L."/>
            <person name="Alfaro M."/>
            <person name="Sun H."/>
            <person name="Tritt A."/>
            <person name="Yoshinaga Y."/>
            <person name="Zwiers L.-H."/>
            <person name="Turgeon B."/>
            <person name="Goodwin S."/>
            <person name="Spatafora J."/>
            <person name="Crous P."/>
            <person name="Grigoriev I."/>
        </authorList>
    </citation>
    <scope>NUCLEOTIDE SEQUENCE</scope>
    <source>
        <strain evidence="1">CBS 121167</strain>
    </source>
</reference>